<keyword evidence="1" id="KW-0472">Membrane</keyword>
<feature type="transmembrane region" description="Helical" evidence="1">
    <location>
        <begin position="12"/>
        <end position="33"/>
    </location>
</feature>
<evidence type="ECO:0000313" key="2">
    <source>
        <dbReference type="EMBL" id="AST92750.1"/>
    </source>
</evidence>
<proteinExistence type="predicted"/>
<dbReference type="KEGG" id="bcoh:BC6307_16375"/>
<dbReference type="RefSeq" id="WP_066414394.1">
    <property type="nucleotide sequence ID" value="NZ_CP018866.1"/>
</dbReference>
<keyword evidence="1" id="KW-1133">Transmembrane helix</keyword>
<accession>A0A223KTF0</accession>
<dbReference type="EMBL" id="CP018866">
    <property type="protein sequence ID" value="AST92750.1"/>
    <property type="molecule type" value="Genomic_DNA"/>
</dbReference>
<organism evidence="2 3">
    <name type="scientific">Sutcliffiella cohnii</name>
    <dbReference type="NCBI Taxonomy" id="33932"/>
    <lineage>
        <taxon>Bacteria</taxon>
        <taxon>Bacillati</taxon>
        <taxon>Bacillota</taxon>
        <taxon>Bacilli</taxon>
        <taxon>Bacillales</taxon>
        <taxon>Bacillaceae</taxon>
        <taxon>Sutcliffiella</taxon>
    </lineage>
</organism>
<name>A0A223KTF0_9BACI</name>
<keyword evidence="1" id="KW-0812">Transmembrane</keyword>
<sequence length="173" mass="20166">MKYVKKDEGYALLLVLLIIVLIGLFLPVIYSSLTTNSLQIKKTEETIQHNNLKNMGTLLFEKKIIDTIENWKLPEEWVPPMEWKDLNETLRNNQYIKPLIYQSLQAELSQLVSIHPQFSHEGYEFGFTSFNINSSTNKIELNIYTTIDDGNHTESHFEVIEIPVINFNYQVSN</sequence>
<evidence type="ECO:0000313" key="3">
    <source>
        <dbReference type="Proteomes" id="UP000215224"/>
    </source>
</evidence>
<dbReference type="STRING" id="1314751.GCA_001591425_01585"/>
<reference evidence="2 3" key="1">
    <citation type="submission" date="2016-12" db="EMBL/GenBank/DDBJ databases">
        <title>The whole genome sequencing and assembly of Bacillus cohnii DSM 6307T strain.</title>
        <authorList>
            <person name="Lee Y.-J."/>
            <person name="Yi H."/>
            <person name="Bahn Y.-S."/>
            <person name="Kim J.F."/>
            <person name="Lee D.-W."/>
        </authorList>
    </citation>
    <scope>NUCLEOTIDE SEQUENCE [LARGE SCALE GENOMIC DNA]</scope>
    <source>
        <strain evidence="2 3">DSM 6307</strain>
    </source>
</reference>
<evidence type="ECO:0000256" key="1">
    <source>
        <dbReference type="SAM" id="Phobius"/>
    </source>
</evidence>
<keyword evidence="3" id="KW-1185">Reference proteome</keyword>
<dbReference type="AlphaFoldDB" id="A0A223KTF0"/>
<gene>
    <name evidence="2" type="ORF">BC6307_16375</name>
</gene>
<protein>
    <submittedName>
        <fullName evidence="2">Uncharacterized protein</fullName>
    </submittedName>
</protein>
<dbReference type="Proteomes" id="UP000215224">
    <property type="component" value="Chromosome"/>
</dbReference>